<dbReference type="GO" id="GO:0016747">
    <property type="term" value="F:acyltransferase activity, transferring groups other than amino-acyl groups"/>
    <property type="evidence" value="ECO:0007669"/>
    <property type="project" value="InterPro"/>
</dbReference>
<dbReference type="Pfam" id="PF13302">
    <property type="entry name" value="Acetyltransf_3"/>
    <property type="match status" value="1"/>
</dbReference>
<protein>
    <submittedName>
        <fullName evidence="6">GNAT family N-acetyltransferase</fullName>
    </submittedName>
</protein>
<comment type="caution">
    <text evidence="6">The sequence shown here is derived from an EMBL/GenBank/DDBJ whole genome shotgun (WGS) entry which is preliminary data.</text>
</comment>
<dbReference type="Gene3D" id="3.40.630.30">
    <property type="match status" value="1"/>
</dbReference>
<evidence type="ECO:0000256" key="1">
    <source>
        <dbReference type="ARBA" id="ARBA00022679"/>
    </source>
</evidence>
<dbReference type="PANTHER" id="PTHR43792:SF8">
    <property type="entry name" value="[RIBOSOMAL PROTEIN US5]-ALANINE N-ACETYLTRANSFERASE"/>
    <property type="match status" value="1"/>
</dbReference>
<evidence type="ECO:0000256" key="2">
    <source>
        <dbReference type="ARBA" id="ARBA00023315"/>
    </source>
</evidence>
<evidence type="ECO:0000313" key="6">
    <source>
        <dbReference type="EMBL" id="GLL10191.1"/>
    </source>
</evidence>
<dbReference type="InterPro" id="IPR016181">
    <property type="entry name" value="Acyl_CoA_acyltransferase"/>
</dbReference>
<accession>A0A9W6L0Z2</accession>
<dbReference type="Proteomes" id="UP001143463">
    <property type="component" value="Unassembled WGS sequence"/>
</dbReference>
<keyword evidence="7" id="KW-1185">Reference proteome</keyword>
<dbReference type="SUPFAM" id="SSF55729">
    <property type="entry name" value="Acyl-CoA N-acyltransferases (Nat)"/>
    <property type="match status" value="1"/>
</dbReference>
<feature type="region of interest" description="Disordered" evidence="4">
    <location>
        <begin position="1"/>
        <end position="27"/>
    </location>
</feature>
<dbReference type="InterPro" id="IPR000182">
    <property type="entry name" value="GNAT_dom"/>
</dbReference>
<keyword evidence="1" id="KW-0808">Transferase</keyword>
<proteinExistence type="inferred from homology"/>
<reference evidence="6" key="2">
    <citation type="submission" date="2023-01" db="EMBL/GenBank/DDBJ databases">
        <authorList>
            <person name="Sun Q."/>
            <person name="Evtushenko L."/>
        </authorList>
    </citation>
    <scope>NUCLEOTIDE SEQUENCE</scope>
    <source>
        <strain evidence="6">VKM Ac-1069</strain>
    </source>
</reference>
<dbReference type="InterPro" id="IPR051531">
    <property type="entry name" value="N-acetyltransferase"/>
</dbReference>
<comment type="similarity">
    <text evidence="3">Belongs to the acetyltransferase family. RimJ subfamily.</text>
</comment>
<name>A0A9W6L0Z2_9PSEU</name>
<organism evidence="6 7">
    <name type="scientific">Pseudonocardia halophobica</name>
    <dbReference type="NCBI Taxonomy" id="29401"/>
    <lineage>
        <taxon>Bacteria</taxon>
        <taxon>Bacillati</taxon>
        <taxon>Actinomycetota</taxon>
        <taxon>Actinomycetes</taxon>
        <taxon>Pseudonocardiales</taxon>
        <taxon>Pseudonocardiaceae</taxon>
        <taxon>Pseudonocardia</taxon>
    </lineage>
</organism>
<feature type="domain" description="N-acetyltransferase" evidence="5">
    <location>
        <begin position="33"/>
        <end position="186"/>
    </location>
</feature>
<evidence type="ECO:0000256" key="3">
    <source>
        <dbReference type="ARBA" id="ARBA00038502"/>
    </source>
</evidence>
<dbReference type="RefSeq" id="WP_081923729.1">
    <property type="nucleotide sequence ID" value="NZ_BAAAUZ010000004.1"/>
</dbReference>
<evidence type="ECO:0000313" key="7">
    <source>
        <dbReference type="Proteomes" id="UP001143463"/>
    </source>
</evidence>
<dbReference type="PANTHER" id="PTHR43792">
    <property type="entry name" value="GNAT FAMILY, PUTATIVE (AFU_ORTHOLOGUE AFUA_3G00765)-RELATED-RELATED"/>
    <property type="match status" value="1"/>
</dbReference>
<dbReference type="EMBL" id="BSFQ01000004">
    <property type="protein sequence ID" value="GLL10191.1"/>
    <property type="molecule type" value="Genomic_DNA"/>
</dbReference>
<evidence type="ECO:0000256" key="4">
    <source>
        <dbReference type="SAM" id="MobiDB-lite"/>
    </source>
</evidence>
<gene>
    <name evidence="6" type="ORF">GCM10017577_13310</name>
</gene>
<dbReference type="AlphaFoldDB" id="A0A9W6L0Z2"/>
<dbReference type="PROSITE" id="PS51186">
    <property type="entry name" value="GNAT"/>
    <property type="match status" value="1"/>
</dbReference>
<evidence type="ECO:0000259" key="5">
    <source>
        <dbReference type="PROSITE" id="PS51186"/>
    </source>
</evidence>
<dbReference type="CDD" id="cd04301">
    <property type="entry name" value="NAT_SF"/>
    <property type="match status" value="1"/>
</dbReference>
<keyword evidence="2" id="KW-0012">Acyltransferase</keyword>
<sequence length="188" mass="21100">MSTLGHPGPGAVPLRGDEPPETDGTGALAGQTVVLRPTEPRHVGEFLQILQHPEVERWWAGYDLERVRRELLGPHCYAVEAYRETVGLIMFHEEEDPDYRHAGIDVALHPDAHGQGLGADAVRTLARHLFDVRGHHRIVIDPAATNERAIRSYERVGFRRVGLMREYERSPDGTWHDGLLMDLLPGDL</sequence>
<reference evidence="6" key="1">
    <citation type="journal article" date="2014" name="Int. J. Syst. Evol. Microbiol.">
        <title>Complete genome sequence of Corynebacterium casei LMG S-19264T (=DSM 44701T), isolated from a smear-ripened cheese.</title>
        <authorList>
            <consortium name="US DOE Joint Genome Institute (JGI-PGF)"/>
            <person name="Walter F."/>
            <person name="Albersmeier A."/>
            <person name="Kalinowski J."/>
            <person name="Ruckert C."/>
        </authorList>
    </citation>
    <scope>NUCLEOTIDE SEQUENCE</scope>
    <source>
        <strain evidence="6">VKM Ac-1069</strain>
    </source>
</reference>